<dbReference type="OrthoDB" id="6249828at2759"/>
<keyword evidence="2" id="KW-1185">Reference proteome</keyword>
<protein>
    <submittedName>
        <fullName evidence="1">Uncharacterized protein</fullName>
    </submittedName>
</protein>
<reference evidence="1 2" key="1">
    <citation type="submission" date="2019-03" db="EMBL/GenBank/DDBJ databases">
        <title>An improved genome assembly of the fluke Schistosoma japonicum.</title>
        <authorList>
            <person name="Hu W."/>
            <person name="Luo F."/>
            <person name="Yin M."/>
            <person name="Mo X."/>
            <person name="Sun C."/>
            <person name="Wu Q."/>
            <person name="Zhu B."/>
            <person name="Xiang M."/>
            <person name="Wang J."/>
            <person name="Wang Y."/>
            <person name="Zhang T."/>
            <person name="Xu B."/>
            <person name="Zheng H."/>
            <person name="Feng Z."/>
        </authorList>
    </citation>
    <scope>NUCLEOTIDE SEQUENCE [LARGE SCALE GENOMIC DNA]</scope>
    <source>
        <strain evidence="1">HuSjv2</strain>
        <tissue evidence="1">Worms</tissue>
    </source>
</reference>
<accession>A0A4Z2D004</accession>
<dbReference type="EMBL" id="SKCS01000387">
    <property type="protein sequence ID" value="TNN09851.1"/>
    <property type="molecule type" value="Genomic_DNA"/>
</dbReference>
<gene>
    <name evidence="1" type="ORF">EWB00_005935</name>
</gene>
<dbReference type="Proteomes" id="UP000311919">
    <property type="component" value="Unassembled WGS sequence"/>
</dbReference>
<organism evidence="1 2">
    <name type="scientific">Schistosoma japonicum</name>
    <name type="common">Blood fluke</name>
    <dbReference type="NCBI Taxonomy" id="6182"/>
    <lineage>
        <taxon>Eukaryota</taxon>
        <taxon>Metazoa</taxon>
        <taxon>Spiralia</taxon>
        <taxon>Lophotrochozoa</taxon>
        <taxon>Platyhelminthes</taxon>
        <taxon>Trematoda</taxon>
        <taxon>Digenea</taxon>
        <taxon>Strigeidida</taxon>
        <taxon>Schistosomatoidea</taxon>
        <taxon>Schistosomatidae</taxon>
        <taxon>Schistosoma</taxon>
    </lineage>
</organism>
<comment type="caution">
    <text evidence="1">The sequence shown here is derived from an EMBL/GenBank/DDBJ whole genome shotgun (WGS) entry which is preliminary data.</text>
</comment>
<evidence type="ECO:0000313" key="1">
    <source>
        <dbReference type="EMBL" id="TNN09851.1"/>
    </source>
</evidence>
<evidence type="ECO:0000313" key="2">
    <source>
        <dbReference type="Proteomes" id="UP000311919"/>
    </source>
</evidence>
<proteinExistence type="predicted"/>
<dbReference type="AlphaFoldDB" id="A0A4Z2D004"/>
<name>A0A4Z2D004_SCHJA</name>
<sequence length="200" mass="23635">MKSTFQLQAYYDESFLPNCRSEFELNLLSREIDFTIYNILGYDIMVYRRLVMPENQKYEKNDGEQTTNMADANALIKQRKNEKISRTNEYKVQNKCRNANTRGHQFTCYNHPNFFNNPYSQNKAKDKIESLFTYPGLKLVENKTPKIVRHTAKRSKNVIPITSLLKELHKFQTLSKCVRNVRTSEWHTSGFNDYSVYESS</sequence>